<protein>
    <submittedName>
        <fullName evidence="1">Uncharacterized protein</fullName>
    </submittedName>
</protein>
<dbReference type="Gene3D" id="3.30.160.620">
    <property type="match status" value="1"/>
</dbReference>
<name>A0ABR4LTI9_9EURO</name>
<keyword evidence="2" id="KW-1185">Reference proteome</keyword>
<sequence>MQADFEVSTNGPSIEEQKRRLMQEMDERIVQFMNRYSWAFTLENRRGGYPHILRLLQSDSIHTPKRCRL</sequence>
<dbReference type="Pfam" id="PF12910">
    <property type="entry name" value="PHD_like"/>
    <property type="match status" value="1"/>
</dbReference>
<comment type="caution">
    <text evidence="1">The sequence shown here is derived from an EMBL/GenBank/DDBJ whole genome shotgun (WGS) entry which is preliminary data.</text>
</comment>
<gene>
    <name evidence="1" type="ORF">BJX67DRAFT_352410</name>
</gene>
<organism evidence="1 2">
    <name type="scientific">Aspergillus lucknowensis</name>
    <dbReference type="NCBI Taxonomy" id="176173"/>
    <lineage>
        <taxon>Eukaryota</taxon>
        <taxon>Fungi</taxon>
        <taxon>Dikarya</taxon>
        <taxon>Ascomycota</taxon>
        <taxon>Pezizomycotina</taxon>
        <taxon>Eurotiomycetes</taxon>
        <taxon>Eurotiomycetidae</taxon>
        <taxon>Eurotiales</taxon>
        <taxon>Aspergillaceae</taxon>
        <taxon>Aspergillus</taxon>
        <taxon>Aspergillus subgen. Nidulantes</taxon>
    </lineage>
</organism>
<proteinExistence type="predicted"/>
<dbReference type="EMBL" id="JBFXLQ010000017">
    <property type="protein sequence ID" value="KAL2867856.1"/>
    <property type="molecule type" value="Genomic_DNA"/>
</dbReference>
<dbReference type="RefSeq" id="XP_070886835.1">
    <property type="nucleotide sequence ID" value="XM_071029017.1"/>
</dbReference>
<dbReference type="Proteomes" id="UP001610432">
    <property type="component" value="Unassembled WGS sequence"/>
</dbReference>
<dbReference type="InterPro" id="IPR035424">
    <property type="entry name" value="Antitoxin_RelB"/>
</dbReference>
<accession>A0ABR4LTI9</accession>
<evidence type="ECO:0000313" key="2">
    <source>
        <dbReference type="Proteomes" id="UP001610432"/>
    </source>
</evidence>
<evidence type="ECO:0000313" key="1">
    <source>
        <dbReference type="EMBL" id="KAL2867856.1"/>
    </source>
</evidence>
<reference evidence="1 2" key="1">
    <citation type="submission" date="2024-07" db="EMBL/GenBank/DDBJ databases">
        <title>Section-level genome sequencing and comparative genomics of Aspergillus sections Usti and Cavernicolus.</title>
        <authorList>
            <consortium name="Lawrence Berkeley National Laboratory"/>
            <person name="Nybo J.L."/>
            <person name="Vesth T.C."/>
            <person name="Theobald S."/>
            <person name="Frisvad J.C."/>
            <person name="Larsen T.O."/>
            <person name="Kjaerboelling I."/>
            <person name="Rothschild-Mancinelli K."/>
            <person name="Lyhne E.K."/>
            <person name="Kogle M.E."/>
            <person name="Barry K."/>
            <person name="Clum A."/>
            <person name="Na H."/>
            <person name="Ledsgaard L."/>
            <person name="Lin J."/>
            <person name="Lipzen A."/>
            <person name="Kuo A."/>
            <person name="Riley R."/>
            <person name="Mondo S."/>
            <person name="Labutti K."/>
            <person name="Haridas S."/>
            <person name="Pangalinan J."/>
            <person name="Salamov A.A."/>
            <person name="Simmons B.A."/>
            <person name="Magnuson J.K."/>
            <person name="Chen J."/>
            <person name="Drula E."/>
            <person name="Henrissat B."/>
            <person name="Wiebenga A."/>
            <person name="Lubbers R.J."/>
            <person name="Gomes A.C."/>
            <person name="Macurrencykelacurrency M.R."/>
            <person name="Stajich J."/>
            <person name="Grigoriev I.V."/>
            <person name="Mortensen U.H."/>
            <person name="De Vries R.P."/>
            <person name="Baker S.E."/>
            <person name="Andersen M.R."/>
        </authorList>
    </citation>
    <scope>NUCLEOTIDE SEQUENCE [LARGE SCALE GENOMIC DNA]</scope>
    <source>
        <strain evidence="1 2">CBS 449.75</strain>
    </source>
</reference>
<dbReference type="GeneID" id="98144089"/>